<comment type="similarity">
    <text evidence="2">Belongs to the class II aldolase/RraA-like family.</text>
</comment>
<dbReference type="PANTHER" id="PTHR33254">
    <property type="entry name" value="4-HYDROXY-4-METHYL-2-OXOGLUTARATE ALDOLASE 3-RELATED"/>
    <property type="match status" value="1"/>
</dbReference>
<dbReference type="AlphaFoldDB" id="A0A383B4W7"/>
<evidence type="ECO:0000256" key="6">
    <source>
        <dbReference type="ARBA" id="ARBA00022723"/>
    </source>
</evidence>
<name>A0A383B4W7_9ZZZZ</name>
<sequence>MPTADLCDDHGDAVRVLVGGFASYGGVGAFHGPISTLDVFEDNSLVRDALEEPGDGRVLMVAGGGSDRCALVGGNLGMLAADNGWAGIVVDGCVRDVAELREAPVGIRARGTCPRKSVKRGGGDRDVPVAVAGVDLTPGTWLWADDDGIIVADRDLEPEA</sequence>
<comment type="catalytic activity">
    <reaction evidence="1">
        <text>4-hydroxy-4-methyl-2-oxoglutarate = 2 pyruvate</text>
        <dbReference type="Rhea" id="RHEA:22748"/>
        <dbReference type="ChEBI" id="CHEBI:15361"/>
        <dbReference type="ChEBI" id="CHEBI:58276"/>
        <dbReference type="EC" id="4.1.3.17"/>
    </reaction>
</comment>
<evidence type="ECO:0000256" key="1">
    <source>
        <dbReference type="ARBA" id="ARBA00001342"/>
    </source>
</evidence>
<dbReference type="GO" id="GO:0047443">
    <property type="term" value="F:4-hydroxy-4-methyl-2-oxoglutarate aldolase activity"/>
    <property type="evidence" value="ECO:0007669"/>
    <property type="project" value="UniProtKB-EC"/>
</dbReference>
<evidence type="ECO:0000256" key="10">
    <source>
        <dbReference type="ARBA" id="ARBA00047973"/>
    </source>
</evidence>
<dbReference type="GO" id="GO:0051252">
    <property type="term" value="P:regulation of RNA metabolic process"/>
    <property type="evidence" value="ECO:0007669"/>
    <property type="project" value="InterPro"/>
</dbReference>
<comment type="function">
    <text evidence="8">Catalyzes the aldol cleavage of 4-hydroxy-4-methyl-2-oxoglutarate (HMG) into 2 molecules of pyruvate. Also contains a secondary oxaloacetate (OAA) decarboxylase activity due to the common pyruvate enolate transition state formed following C-C bond cleavage in the retro-aldol and decarboxylation reactions.</text>
</comment>
<reference evidence="11" key="1">
    <citation type="submission" date="2018-05" db="EMBL/GenBank/DDBJ databases">
        <authorList>
            <person name="Lanie J.A."/>
            <person name="Ng W.-L."/>
            <person name="Kazmierczak K.M."/>
            <person name="Andrzejewski T.M."/>
            <person name="Davidsen T.M."/>
            <person name="Wayne K.J."/>
            <person name="Tettelin H."/>
            <person name="Glass J.I."/>
            <person name="Rusch D."/>
            <person name="Podicherti R."/>
            <person name="Tsui H.-C.T."/>
            <person name="Winkler M.E."/>
        </authorList>
    </citation>
    <scope>NUCLEOTIDE SEQUENCE</scope>
</reference>
<evidence type="ECO:0000256" key="7">
    <source>
        <dbReference type="ARBA" id="ARBA00023239"/>
    </source>
</evidence>
<dbReference type="Gene3D" id="3.50.30.40">
    <property type="entry name" value="Ribonuclease E inhibitor RraA/RraA-like"/>
    <property type="match status" value="1"/>
</dbReference>
<evidence type="ECO:0000313" key="11">
    <source>
        <dbReference type="EMBL" id="SVE14873.1"/>
    </source>
</evidence>
<dbReference type="CDD" id="cd16841">
    <property type="entry name" value="RraA_family"/>
    <property type="match status" value="1"/>
</dbReference>
<dbReference type="GO" id="GO:0008948">
    <property type="term" value="F:oxaloacetate decarboxylase activity"/>
    <property type="evidence" value="ECO:0007669"/>
    <property type="project" value="UniProtKB-EC"/>
</dbReference>
<protein>
    <recommendedName>
        <fullName evidence="9">Oxaloacetate decarboxylase</fullName>
        <ecNumber evidence="5">4.1.1.112</ecNumber>
        <ecNumber evidence="4">4.1.3.17</ecNumber>
    </recommendedName>
</protein>
<dbReference type="NCBIfam" id="NF006875">
    <property type="entry name" value="PRK09372.1"/>
    <property type="match status" value="1"/>
</dbReference>
<keyword evidence="6" id="KW-0479">Metal-binding</keyword>
<keyword evidence="7" id="KW-0456">Lyase</keyword>
<comment type="subunit">
    <text evidence="3">Homotrimer.</text>
</comment>
<gene>
    <name evidence="11" type="ORF">METZ01_LOCUS467727</name>
</gene>
<evidence type="ECO:0000256" key="3">
    <source>
        <dbReference type="ARBA" id="ARBA00011233"/>
    </source>
</evidence>
<evidence type="ECO:0000256" key="2">
    <source>
        <dbReference type="ARBA" id="ARBA00008621"/>
    </source>
</evidence>
<dbReference type="SUPFAM" id="SSF89562">
    <property type="entry name" value="RraA-like"/>
    <property type="match status" value="1"/>
</dbReference>
<evidence type="ECO:0000256" key="4">
    <source>
        <dbReference type="ARBA" id="ARBA00012213"/>
    </source>
</evidence>
<dbReference type="Pfam" id="PF03737">
    <property type="entry name" value="RraA-like"/>
    <property type="match status" value="1"/>
</dbReference>
<evidence type="ECO:0000256" key="9">
    <source>
        <dbReference type="ARBA" id="ARBA00032305"/>
    </source>
</evidence>
<organism evidence="11">
    <name type="scientific">marine metagenome</name>
    <dbReference type="NCBI Taxonomy" id="408172"/>
    <lineage>
        <taxon>unclassified sequences</taxon>
        <taxon>metagenomes</taxon>
        <taxon>ecological metagenomes</taxon>
    </lineage>
</organism>
<accession>A0A383B4W7</accession>
<evidence type="ECO:0000256" key="8">
    <source>
        <dbReference type="ARBA" id="ARBA00025046"/>
    </source>
</evidence>
<dbReference type="NCBIfam" id="TIGR01935">
    <property type="entry name" value="NOT-MenG"/>
    <property type="match status" value="1"/>
</dbReference>
<dbReference type="InterPro" id="IPR005493">
    <property type="entry name" value="RraA/RraA-like"/>
</dbReference>
<dbReference type="GO" id="GO:0046872">
    <property type="term" value="F:metal ion binding"/>
    <property type="evidence" value="ECO:0007669"/>
    <property type="project" value="UniProtKB-KW"/>
</dbReference>
<dbReference type="EMBL" id="UINC01197403">
    <property type="protein sequence ID" value="SVE14873.1"/>
    <property type="molecule type" value="Genomic_DNA"/>
</dbReference>
<proteinExistence type="inferred from homology"/>
<dbReference type="InterPro" id="IPR036704">
    <property type="entry name" value="RraA/RraA-like_sf"/>
</dbReference>
<dbReference type="PANTHER" id="PTHR33254:SF4">
    <property type="entry name" value="4-HYDROXY-4-METHYL-2-OXOGLUTARATE ALDOLASE 3-RELATED"/>
    <property type="match status" value="1"/>
</dbReference>
<comment type="catalytic activity">
    <reaction evidence="10">
        <text>oxaloacetate + H(+) = pyruvate + CO2</text>
        <dbReference type="Rhea" id="RHEA:15641"/>
        <dbReference type="ChEBI" id="CHEBI:15361"/>
        <dbReference type="ChEBI" id="CHEBI:15378"/>
        <dbReference type="ChEBI" id="CHEBI:16452"/>
        <dbReference type="ChEBI" id="CHEBI:16526"/>
        <dbReference type="EC" id="4.1.1.112"/>
    </reaction>
</comment>
<dbReference type="EC" id="4.1.3.17" evidence="4"/>
<dbReference type="InterPro" id="IPR010203">
    <property type="entry name" value="RraA"/>
</dbReference>
<dbReference type="EC" id="4.1.1.112" evidence="5"/>
<dbReference type="GO" id="GO:0008428">
    <property type="term" value="F:ribonuclease inhibitor activity"/>
    <property type="evidence" value="ECO:0007669"/>
    <property type="project" value="InterPro"/>
</dbReference>
<evidence type="ECO:0000256" key="5">
    <source>
        <dbReference type="ARBA" id="ARBA00012947"/>
    </source>
</evidence>